<feature type="compositionally biased region" description="Basic and acidic residues" evidence="2">
    <location>
        <begin position="136"/>
        <end position="147"/>
    </location>
</feature>
<feature type="region of interest" description="Disordered" evidence="2">
    <location>
        <begin position="89"/>
        <end position="147"/>
    </location>
</feature>
<dbReference type="AlphaFoldDB" id="A0A9P0HRU8"/>
<dbReference type="GO" id="GO:0006887">
    <property type="term" value="P:exocytosis"/>
    <property type="evidence" value="ECO:0007669"/>
    <property type="project" value="TreeGrafter"/>
</dbReference>
<dbReference type="Gene3D" id="1.20.5.110">
    <property type="match status" value="1"/>
</dbReference>
<reference evidence="3" key="1">
    <citation type="submission" date="2022-01" db="EMBL/GenBank/DDBJ databases">
        <authorList>
            <person name="King R."/>
        </authorList>
    </citation>
    <scope>NUCLEOTIDE SEQUENCE</scope>
</reference>
<protein>
    <recommendedName>
        <fullName evidence="5">WASH complex subunit 3</fullName>
    </recommendedName>
</protein>
<evidence type="ECO:0008006" key="5">
    <source>
        <dbReference type="Google" id="ProtNLM"/>
    </source>
</evidence>
<evidence type="ECO:0000256" key="1">
    <source>
        <dbReference type="ARBA" id="ARBA00006290"/>
    </source>
</evidence>
<dbReference type="Proteomes" id="UP001152798">
    <property type="component" value="Chromosome 7"/>
</dbReference>
<comment type="similarity">
    <text evidence="1">Belongs to the CCDC53 family.</text>
</comment>
<evidence type="ECO:0000313" key="3">
    <source>
        <dbReference type="EMBL" id="CAH1407144.1"/>
    </source>
</evidence>
<dbReference type="GO" id="GO:0071203">
    <property type="term" value="C:WASH complex"/>
    <property type="evidence" value="ECO:0007669"/>
    <property type="project" value="InterPro"/>
</dbReference>
<dbReference type="InterPro" id="IPR019309">
    <property type="entry name" value="WASHC3"/>
</dbReference>
<dbReference type="Pfam" id="PF10152">
    <property type="entry name" value="CCDC53"/>
    <property type="match status" value="1"/>
</dbReference>
<gene>
    <name evidence="3" type="ORF">NEZAVI_LOCUS14937</name>
</gene>
<proteinExistence type="inferred from homology"/>
<feature type="compositionally biased region" description="Low complexity" evidence="2">
    <location>
        <begin position="109"/>
        <end position="120"/>
    </location>
</feature>
<evidence type="ECO:0000256" key="2">
    <source>
        <dbReference type="SAM" id="MobiDB-lite"/>
    </source>
</evidence>
<accession>A0A9P0HRU8</accession>
<dbReference type="EMBL" id="OV725083">
    <property type="protein sequence ID" value="CAH1407144.1"/>
    <property type="molecule type" value="Genomic_DNA"/>
</dbReference>
<dbReference type="PANTHER" id="PTHR13015">
    <property type="entry name" value="PROTEIN AD-016-RELATED"/>
    <property type="match status" value="1"/>
</dbReference>
<organism evidence="3 4">
    <name type="scientific">Nezara viridula</name>
    <name type="common">Southern green stink bug</name>
    <name type="synonym">Cimex viridulus</name>
    <dbReference type="NCBI Taxonomy" id="85310"/>
    <lineage>
        <taxon>Eukaryota</taxon>
        <taxon>Metazoa</taxon>
        <taxon>Ecdysozoa</taxon>
        <taxon>Arthropoda</taxon>
        <taxon>Hexapoda</taxon>
        <taxon>Insecta</taxon>
        <taxon>Pterygota</taxon>
        <taxon>Neoptera</taxon>
        <taxon>Paraneoptera</taxon>
        <taxon>Hemiptera</taxon>
        <taxon>Heteroptera</taxon>
        <taxon>Panheteroptera</taxon>
        <taxon>Pentatomomorpha</taxon>
        <taxon>Pentatomoidea</taxon>
        <taxon>Pentatomidae</taxon>
        <taxon>Pentatominae</taxon>
        <taxon>Nezara</taxon>
    </lineage>
</organism>
<sequence>MNRLPELKSGINEKLKEVSPNLDLAQAPPINQKRLVTFINHFLINTVDFLNKFSKHCTHKLFTLDQKINRIEAELCLLESKLNSIPEVADSKDVNVELPKPEESEVPKSSENNEENGQPTEEVKEKVEIPVVDEVDPPKEAEPENPELLKYRKMIQVGVPLQAVKIKMQIEGLDPNLLDT</sequence>
<feature type="compositionally biased region" description="Basic and acidic residues" evidence="2">
    <location>
        <begin position="89"/>
        <end position="108"/>
    </location>
</feature>
<keyword evidence="4" id="KW-1185">Reference proteome</keyword>
<dbReference type="OrthoDB" id="268027at2759"/>
<dbReference type="GO" id="GO:0030041">
    <property type="term" value="P:actin filament polymerization"/>
    <property type="evidence" value="ECO:0007669"/>
    <property type="project" value="TreeGrafter"/>
</dbReference>
<dbReference type="PANTHER" id="PTHR13015:SF0">
    <property type="entry name" value="WASH COMPLEX SUBUNIT 3"/>
    <property type="match status" value="1"/>
</dbReference>
<evidence type="ECO:0000313" key="4">
    <source>
        <dbReference type="Proteomes" id="UP001152798"/>
    </source>
</evidence>
<name>A0A9P0HRU8_NEZVI</name>